<gene>
    <name evidence="3" type="ORF">SeLEV6574_g07163</name>
    <name evidence="2" type="ORF">SeMB42_g07319</name>
</gene>
<name>A0A507CA64_9FUNG</name>
<protein>
    <recommendedName>
        <fullName evidence="6">F-box domain-containing protein</fullName>
    </recommendedName>
</protein>
<organism evidence="2 4">
    <name type="scientific">Synchytrium endobioticum</name>
    <dbReference type="NCBI Taxonomy" id="286115"/>
    <lineage>
        <taxon>Eukaryota</taxon>
        <taxon>Fungi</taxon>
        <taxon>Fungi incertae sedis</taxon>
        <taxon>Chytridiomycota</taxon>
        <taxon>Chytridiomycota incertae sedis</taxon>
        <taxon>Chytridiomycetes</taxon>
        <taxon>Synchytriales</taxon>
        <taxon>Synchytriaceae</taxon>
        <taxon>Synchytrium</taxon>
    </lineage>
</organism>
<dbReference type="InterPro" id="IPR036047">
    <property type="entry name" value="F-box-like_dom_sf"/>
</dbReference>
<dbReference type="EMBL" id="QEAM01000473">
    <property type="protein sequence ID" value="TPX39499.1"/>
    <property type="molecule type" value="Genomic_DNA"/>
</dbReference>
<reference evidence="4 5" key="1">
    <citation type="journal article" date="2019" name="Sci. Rep.">
        <title>Comparative genomics of chytrid fungi reveal insights into the obligate biotrophic and pathogenic lifestyle of Synchytrium endobioticum.</title>
        <authorList>
            <person name="van de Vossenberg B.T.L.H."/>
            <person name="Warris S."/>
            <person name="Nguyen H.D.T."/>
            <person name="van Gent-Pelzer M.P.E."/>
            <person name="Joly D.L."/>
            <person name="van de Geest H.C."/>
            <person name="Bonants P.J.M."/>
            <person name="Smith D.S."/>
            <person name="Levesque C.A."/>
            <person name="van der Lee T.A.J."/>
        </authorList>
    </citation>
    <scope>NUCLEOTIDE SEQUENCE [LARGE SCALE GENOMIC DNA]</scope>
    <source>
        <strain evidence="3 5">LEV6574</strain>
        <strain evidence="2 4">MB42</strain>
    </source>
</reference>
<feature type="compositionally biased region" description="Low complexity" evidence="1">
    <location>
        <begin position="16"/>
        <end position="35"/>
    </location>
</feature>
<evidence type="ECO:0000313" key="4">
    <source>
        <dbReference type="Proteomes" id="UP000317494"/>
    </source>
</evidence>
<dbReference type="EMBL" id="QEAN01000500">
    <property type="protein sequence ID" value="TPX34433.1"/>
    <property type="molecule type" value="Genomic_DNA"/>
</dbReference>
<dbReference type="OrthoDB" id="2133048at2759"/>
<evidence type="ECO:0000256" key="1">
    <source>
        <dbReference type="SAM" id="MobiDB-lite"/>
    </source>
</evidence>
<dbReference type="VEuPathDB" id="FungiDB:SeMB42_g07319"/>
<evidence type="ECO:0000313" key="5">
    <source>
        <dbReference type="Proteomes" id="UP000320475"/>
    </source>
</evidence>
<sequence length="349" mass="38801">MAGSIKKLVSAIRTSFDKTTSSSRSSSRPTSQYSSAQPTPTKLHHPALDCDAIDKAVPGLSLMPTELIIMICTMAGFTPTLTLAMTCTRMHAIVMNPAAWHDYTTYTPDVIESRIAIVTKLSTFDHLLFGEWPRPADAAGGRGMRLQSCDSAATLTDEYTSTSTSTTSTSTSTSTTCKARTTKTLFFEHRAFADHFDFLGGVELNVWDDGNVGIDFFDHVEQLPCQQLQPASPTSHSPIASSEHTCRECYPYRHRRLMRNFFVFDQQEVVDWEVTTKPAFEWVWESRNGRRRVIITVSPQRNVRGFAPVGSLPFVTTEGVVVNGVQLQGSLRIFWERFVTKRAAGGKQV</sequence>
<keyword evidence="4" id="KW-1185">Reference proteome</keyword>
<evidence type="ECO:0000313" key="2">
    <source>
        <dbReference type="EMBL" id="TPX34433.1"/>
    </source>
</evidence>
<feature type="region of interest" description="Disordered" evidence="1">
    <location>
        <begin position="16"/>
        <end position="42"/>
    </location>
</feature>
<dbReference type="SUPFAM" id="SSF81383">
    <property type="entry name" value="F-box domain"/>
    <property type="match status" value="1"/>
</dbReference>
<evidence type="ECO:0008006" key="6">
    <source>
        <dbReference type="Google" id="ProtNLM"/>
    </source>
</evidence>
<comment type="caution">
    <text evidence="2">The sequence shown here is derived from an EMBL/GenBank/DDBJ whole genome shotgun (WGS) entry which is preliminary data.</text>
</comment>
<proteinExistence type="predicted"/>
<dbReference type="Proteomes" id="UP000317494">
    <property type="component" value="Unassembled WGS sequence"/>
</dbReference>
<dbReference type="AlphaFoldDB" id="A0A507CA64"/>
<accession>A0A507CA64</accession>
<evidence type="ECO:0000313" key="3">
    <source>
        <dbReference type="EMBL" id="TPX39499.1"/>
    </source>
</evidence>
<dbReference type="Proteomes" id="UP000320475">
    <property type="component" value="Unassembled WGS sequence"/>
</dbReference>